<dbReference type="SUPFAM" id="SSF50249">
    <property type="entry name" value="Nucleic acid-binding proteins"/>
    <property type="match status" value="1"/>
</dbReference>
<reference evidence="4" key="1">
    <citation type="submission" date="2021-01" db="EMBL/GenBank/DDBJ databases">
        <authorList>
            <person name="Corre E."/>
            <person name="Pelletier E."/>
            <person name="Niang G."/>
            <person name="Scheremetjew M."/>
            <person name="Finn R."/>
            <person name="Kale V."/>
            <person name="Holt S."/>
            <person name="Cochrane G."/>
            <person name="Meng A."/>
            <person name="Brown T."/>
            <person name="Cohen L."/>
        </authorList>
    </citation>
    <scope>NUCLEOTIDE SEQUENCE</scope>
    <source>
        <strain evidence="4">CCMP281</strain>
    </source>
</reference>
<comment type="subcellular location">
    <subcellularLocation>
        <location evidence="1">Nucleus</location>
    </subcellularLocation>
</comment>
<dbReference type="Pfam" id="PF08661">
    <property type="entry name" value="Rep_fac-A_3"/>
    <property type="match status" value="1"/>
</dbReference>
<dbReference type="GO" id="GO:0006281">
    <property type="term" value="P:DNA repair"/>
    <property type="evidence" value="ECO:0007669"/>
    <property type="project" value="InterPro"/>
</dbReference>
<dbReference type="InterPro" id="IPR013970">
    <property type="entry name" value="Rfa2"/>
</dbReference>
<evidence type="ECO:0000256" key="3">
    <source>
        <dbReference type="ARBA" id="ARBA00023242"/>
    </source>
</evidence>
<dbReference type="EMBL" id="HBHX01022357">
    <property type="protein sequence ID" value="CAE0111773.1"/>
    <property type="molecule type" value="Transcribed_RNA"/>
</dbReference>
<evidence type="ECO:0000256" key="1">
    <source>
        <dbReference type="ARBA" id="ARBA00004123"/>
    </source>
</evidence>
<name>A0A7S3AQ41_9EUKA</name>
<dbReference type="GO" id="GO:0003677">
    <property type="term" value="F:DNA binding"/>
    <property type="evidence" value="ECO:0007669"/>
    <property type="project" value="InterPro"/>
</dbReference>
<evidence type="ECO:0000313" key="4">
    <source>
        <dbReference type="EMBL" id="CAE0111773.1"/>
    </source>
</evidence>
<dbReference type="GO" id="GO:0006260">
    <property type="term" value="P:DNA replication"/>
    <property type="evidence" value="ECO:0007669"/>
    <property type="project" value="InterPro"/>
</dbReference>
<comment type="similarity">
    <text evidence="2">Belongs to the replication factor A protein 3 family.</text>
</comment>
<accession>A0A7S3AQ41</accession>
<dbReference type="GO" id="GO:0006310">
    <property type="term" value="P:DNA recombination"/>
    <property type="evidence" value="ECO:0007669"/>
    <property type="project" value="InterPro"/>
</dbReference>
<sequence>MSLPTARITAQHLQTGQFNGRLVRAVGKLVNEDGNIATLQLAGEGPTASIHCPGGTSEFSGMSGKGYYEIVGTLNHDGTIAQMQTVFMGENFDLNMYAEMVTLTHQFPDLF</sequence>
<dbReference type="AlphaFoldDB" id="A0A7S3AQ41"/>
<keyword evidence="3" id="KW-0539">Nucleus</keyword>
<proteinExistence type="inferred from homology"/>
<evidence type="ECO:0008006" key="5">
    <source>
        <dbReference type="Google" id="ProtNLM"/>
    </source>
</evidence>
<dbReference type="CDD" id="cd04479">
    <property type="entry name" value="RPA3"/>
    <property type="match status" value="1"/>
</dbReference>
<protein>
    <recommendedName>
        <fullName evidence="5">Replication factor A protein 3</fullName>
    </recommendedName>
</protein>
<evidence type="ECO:0000256" key="2">
    <source>
        <dbReference type="ARBA" id="ARBA00009761"/>
    </source>
</evidence>
<gene>
    <name evidence="4" type="ORF">HERI1096_LOCUS12433</name>
</gene>
<dbReference type="Gene3D" id="2.40.50.140">
    <property type="entry name" value="Nucleic acid-binding proteins"/>
    <property type="match status" value="1"/>
</dbReference>
<dbReference type="GO" id="GO:0031981">
    <property type="term" value="C:nuclear lumen"/>
    <property type="evidence" value="ECO:0007669"/>
    <property type="project" value="UniProtKB-ARBA"/>
</dbReference>
<organism evidence="4">
    <name type="scientific">Haptolina ericina</name>
    <dbReference type="NCBI Taxonomy" id="156174"/>
    <lineage>
        <taxon>Eukaryota</taxon>
        <taxon>Haptista</taxon>
        <taxon>Haptophyta</taxon>
        <taxon>Prymnesiophyceae</taxon>
        <taxon>Prymnesiales</taxon>
        <taxon>Prymnesiaceae</taxon>
        <taxon>Haptolina</taxon>
    </lineage>
</organism>
<dbReference type="InterPro" id="IPR012340">
    <property type="entry name" value="NA-bd_OB-fold"/>
</dbReference>